<gene>
    <name evidence="2" type="ORF">H6X83_04740</name>
</gene>
<dbReference type="Pfam" id="PF01863">
    <property type="entry name" value="YgjP-like"/>
    <property type="match status" value="1"/>
</dbReference>
<sequence>MKKAVVLGSILCGEQRLSYELVQKPVKNINIHVRADGMIIVSANRCVPISEVERVLWEKSEFLLHALEQLKKKQALAPPPHQYADGEHFRIFGRLLTLQTAAAPQVSVFPDEKTLLLSSPQPLPYEQRRYCISQLLNQECTSAFQKAIQEAAVLLADRPIPSAVNLRIRRMTSRWGSCIPAKKIITLSTRLLETPWPCIQAVALHEYVHFLHADHSAAFYSELERAMPDYRQRTRPLRALPYSFFYNE</sequence>
<protein>
    <submittedName>
        <fullName evidence="2">M48 family metallopeptidase</fullName>
    </submittedName>
</protein>
<dbReference type="Proteomes" id="UP000516046">
    <property type="component" value="Chromosome"/>
</dbReference>
<accession>A0A7G9WJS5</accession>
<dbReference type="PANTHER" id="PTHR30399">
    <property type="entry name" value="UNCHARACTERIZED PROTEIN YGJP"/>
    <property type="match status" value="1"/>
</dbReference>
<dbReference type="Gene3D" id="3.30.2010.10">
    <property type="entry name" value="Metalloproteases ('zincins'), catalytic domain"/>
    <property type="match status" value="1"/>
</dbReference>
<keyword evidence="3" id="KW-1185">Reference proteome</keyword>
<dbReference type="KEGG" id="caml:H6X83_04740"/>
<evidence type="ECO:0000313" key="2">
    <source>
        <dbReference type="EMBL" id="QNO18937.1"/>
    </source>
</evidence>
<dbReference type="InterPro" id="IPR002725">
    <property type="entry name" value="YgjP-like_metallopeptidase"/>
</dbReference>
<feature type="domain" description="YgjP-like metallopeptidase" evidence="1">
    <location>
        <begin position="27"/>
        <end position="238"/>
    </location>
</feature>
<evidence type="ECO:0000313" key="3">
    <source>
        <dbReference type="Proteomes" id="UP000516046"/>
    </source>
</evidence>
<dbReference type="InterPro" id="IPR053136">
    <property type="entry name" value="UTP_pyrophosphatase-like"/>
</dbReference>
<dbReference type="AlphaFoldDB" id="A0A7G9WJS5"/>
<dbReference type="PANTHER" id="PTHR30399:SF1">
    <property type="entry name" value="UTP PYROPHOSPHATASE"/>
    <property type="match status" value="1"/>
</dbReference>
<reference evidence="2 3" key="1">
    <citation type="submission" date="2020-08" db="EMBL/GenBank/DDBJ databases">
        <authorList>
            <person name="Ren C."/>
            <person name="Gu Y."/>
            <person name="Xu Y."/>
        </authorList>
    </citation>
    <scope>NUCLEOTIDE SEQUENCE [LARGE SCALE GENOMIC DNA]</scope>
    <source>
        <strain evidence="2 3">LBM18003</strain>
    </source>
</reference>
<dbReference type="EMBL" id="CP060696">
    <property type="protein sequence ID" value="QNO18937.1"/>
    <property type="molecule type" value="Genomic_DNA"/>
</dbReference>
<proteinExistence type="predicted"/>
<dbReference type="RefSeq" id="WP_212508006.1">
    <property type="nucleotide sequence ID" value="NZ_CP060696.1"/>
</dbReference>
<organism evidence="2 3">
    <name type="scientific">Caproicibacterium amylolyticum</name>
    <dbReference type="NCBI Taxonomy" id="2766537"/>
    <lineage>
        <taxon>Bacteria</taxon>
        <taxon>Bacillati</taxon>
        <taxon>Bacillota</taxon>
        <taxon>Clostridia</taxon>
        <taxon>Eubacteriales</taxon>
        <taxon>Oscillospiraceae</taxon>
        <taxon>Caproicibacterium</taxon>
    </lineage>
</organism>
<name>A0A7G9WJS5_9FIRM</name>
<dbReference type="CDD" id="cd07344">
    <property type="entry name" value="M48_yhfN_like"/>
    <property type="match status" value="1"/>
</dbReference>
<evidence type="ECO:0000259" key="1">
    <source>
        <dbReference type="Pfam" id="PF01863"/>
    </source>
</evidence>